<evidence type="ECO:0000313" key="3">
    <source>
        <dbReference type="WBParaSite" id="SVE_1037600.1"/>
    </source>
</evidence>
<evidence type="ECO:0000256" key="1">
    <source>
        <dbReference type="SAM" id="Phobius"/>
    </source>
</evidence>
<feature type="transmembrane region" description="Helical" evidence="1">
    <location>
        <begin position="118"/>
        <end position="141"/>
    </location>
</feature>
<dbReference type="Proteomes" id="UP000035680">
    <property type="component" value="Unassembled WGS sequence"/>
</dbReference>
<proteinExistence type="predicted"/>
<feature type="transmembrane region" description="Helical" evidence="1">
    <location>
        <begin position="54"/>
        <end position="74"/>
    </location>
</feature>
<sequence>MPIQVTTTTTRTTSGGCVATIPLWVIKTISLIAACIVLYVFLSYPSRVAHFPKTAILFLITAGFLLGWSLRAISGNFFNIIYVNHFYYWVLAILNIFALVMAIINLANEGNTSWKNSLILLTISFTASSIASLIVLIFLVGGKYTIVNNNL</sequence>
<feature type="transmembrane region" description="Helical" evidence="1">
    <location>
        <begin position="21"/>
        <end position="42"/>
    </location>
</feature>
<keyword evidence="2" id="KW-1185">Reference proteome</keyword>
<dbReference type="WBParaSite" id="SVE_1037600.1">
    <property type="protein sequence ID" value="SVE_1037600.1"/>
    <property type="gene ID" value="SVE_1037600"/>
</dbReference>
<name>A0A0K0FMZ7_STRVS</name>
<feature type="transmembrane region" description="Helical" evidence="1">
    <location>
        <begin position="86"/>
        <end position="106"/>
    </location>
</feature>
<keyword evidence="1" id="KW-0472">Membrane</keyword>
<evidence type="ECO:0000313" key="2">
    <source>
        <dbReference type="Proteomes" id="UP000035680"/>
    </source>
</evidence>
<keyword evidence="1" id="KW-1133">Transmembrane helix</keyword>
<accession>A0A0K0FMZ7</accession>
<dbReference type="AlphaFoldDB" id="A0A0K0FMZ7"/>
<reference evidence="2" key="1">
    <citation type="submission" date="2014-07" db="EMBL/GenBank/DDBJ databases">
        <authorList>
            <person name="Martin A.A"/>
            <person name="De Silva N."/>
        </authorList>
    </citation>
    <scope>NUCLEOTIDE SEQUENCE</scope>
</reference>
<reference evidence="3" key="2">
    <citation type="submission" date="2015-08" db="UniProtKB">
        <authorList>
            <consortium name="WormBaseParasite"/>
        </authorList>
    </citation>
    <scope>IDENTIFICATION</scope>
</reference>
<keyword evidence="1" id="KW-0812">Transmembrane</keyword>
<organism evidence="2 3">
    <name type="scientific">Strongyloides venezuelensis</name>
    <name type="common">Threadworm</name>
    <dbReference type="NCBI Taxonomy" id="75913"/>
    <lineage>
        <taxon>Eukaryota</taxon>
        <taxon>Metazoa</taxon>
        <taxon>Ecdysozoa</taxon>
        <taxon>Nematoda</taxon>
        <taxon>Chromadorea</taxon>
        <taxon>Rhabditida</taxon>
        <taxon>Tylenchina</taxon>
        <taxon>Panagrolaimomorpha</taxon>
        <taxon>Strongyloidoidea</taxon>
        <taxon>Strongyloididae</taxon>
        <taxon>Strongyloides</taxon>
    </lineage>
</organism>
<protein>
    <submittedName>
        <fullName evidence="3">MARVEL domain-containing protein</fullName>
    </submittedName>
</protein>